<dbReference type="AlphaFoldDB" id="A0ABD6EUB6"/>
<evidence type="ECO:0000313" key="2">
    <source>
        <dbReference type="EMBL" id="MFH4982921.1"/>
    </source>
</evidence>
<name>A0ABD6EUB6_9BILA</name>
<keyword evidence="3" id="KW-1185">Reference proteome</keyword>
<sequence>MELLVLISLIASSLFGLAAANRNQCGCIDQSWCKEKDSNKKLDCPLSNSLCSNDPLKGGAESQMDSDVRSVSTLCTKGWSVASLKRAEYGFPNRLVAIIQNNLTDGKEHTMYIDGHGGKYP</sequence>
<dbReference type="EMBL" id="JBGFUD010010480">
    <property type="protein sequence ID" value="MFH4982921.1"/>
    <property type="molecule type" value="Genomic_DNA"/>
</dbReference>
<dbReference type="Proteomes" id="UP001608902">
    <property type="component" value="Unassembled WGS sequence"/>
</dbReference>
<organism evidence="2 3">
    <name type="scientific">Gnathostoma spinigerum</name>
    <dbReference type="NCBI Taxonomy" id="75299"/>
    <lineage>
        <taxon>Eukaryota</taxon>
        <taxon>Metazoa</taxon>
        <taxon>Ecdysozoa</taxon>
        <taxon>Nematoda</taxon>
        <taxon>Chromadorea</taxon>
        <taxon>Rhabditida</taxon>
        <taxon>Spirurina</taxon>
        <taxon>Gnathostomatomorpha</taxon>
        <taxon>Gnathostomatoidea</taxon>
        <taxon>Gnathostomatidae</taxon>
        <taxon>Gnathostoma</taxon>
    </lineage>
</organism>
<keyword evidence="1" id="KW-0732">Signal</keyword>
<feature type="chain" id="PRO_5044766614" evidence="1">
    <location>
        <begin position="21"/>
        <end position="121"/>
    </location>
</feature>
<evidence type="ECO:0000313" key="3">
    <source>
        <dbReference type="Proteomes" id="UP001608902"/>
    </source>
</evidence>
<feature type="signal peptide" evidence="1">
    <location>
        <begin position="1"/>
        <end position="20"/>
    </location>
</feature>
<reference evidence="2 3" key="1">
    <citation type="submission" date="2024-08" db="EMBL/GenBank/DDBJ databases">
        <title>Gnathostoma spinigerum genome.</title>
        <authorList>
            <person name="Gonzalez-Bertolin B."/>
            <person name="Monzon S."/>
            <person name="Zaballos A."/>
            <person name="Jimenez P."/>
            <person name="Dekumyoy P."/>
            <person name="Varona S."/>
            <person name="Cuesta I."/>
            <person name="Sumanam S."/>
            <person name="Adisakwattana P."/>
            <person name="Gasser R.B."/>
            <person name="Hernandez-Gonzalez A."/>
            <person name="Young N.D."/>
            <person name="Perteguer M.J."/>
        </authorList>
    </citation>
    <scope>NUCLEOTIDE SEQUENCE [LARGE SCALE GENOMIC DNA]</scope>
    <source>
        <strain evidence="2">AL3</strain>
        <tissue evidence="2">Liver</tissue>
    </source>
</reference>
<gene>
    <name evidence="2" type="ORF">AB6A40_009630</name>
</gene>
<protein>
    <submittedName>
        <fullName evidence="2">Uncharacterized protein</fullName>
    </submittedName>
</protein>
<proteinExistence type="predicted"/>
<comment type="caution">
    <text evidence="2">The sequence shown here is derived from an EMBL/GenBank/DDBJ whole genome shotgun (WGS) entry which is preliminary data.</text>
</comment>
<evidence type="ECO:0000256" key="1">
    <source>
        <dbReference type="SAM" id="SignalP"/>
    </source>
</evidence>
<accession>A0ABD6EUB6</accession>